<name>A0ABW3HQN5_9BACL</name>
<keyword evidence="2" id="KW-0813">Transport</keyword>
<dbReference type="PROSITE" id="PS50850">
    <property type="entry name" value="MFS"/>
    <property type="match status" value="1"/>
</dbReference>
<feature type="transmembrane region" description="Helical" evidence="6">
    <location>
        <begin position="311"/>
        <end position="331"/>
    </location>
</feature>
<evidence type="ECO:0000313" key="8">
    <source>
        <dbReference type="EMBL" id="MFD0959719.1"/>
    </source>
</evidence>
<proteinExistence type="predicted"/>
<dbReference type="Gene3D" id="1.20.1250.20">
    <property type="entry name" value="MFS general substrate transporter like domains"/>
    <property type="match status" value="1"/>
</dbReference>
<keyword evidence="9" id="KW-1185">Reference proteome</keyword>
<evidence type="ECO:0000313" key="9">
    <source>
        <dbReference type="Proteomes" id="UP001596989"/>
    </source>
</evidence>
<feature type="transmembrane region" description="Helical" evidence="6">
    <location>
        <begin position="162"/>
        <end position="180"/>
    </location>
</feature>
<dbReference type="SUPFAM" id="SSF103473">
    <property type="entry name" value="MFS general substrate transporter"/>
    <property type="match status" value="1"/>
</dbReference>
<evidence type="ECO:0000256" key="5">
    <source>
        <dbReference type="ARBA" id="ARBA00023136"/>
    </source>
</evidence>
<dbReference type="Pfam" id="PF07690">
    <property type="entry name" value="MFS_1"/>
    <property type="match status" value="1"/>
</dbReference>
<reference evidence="9" key="1">
    <citation type="journal article" date="2019" name="Int. J. Syst. Evol. Microbiol.">
        <title>The Global Catalogue of Microorganisms (GCM) 10K type strain sequencing project: providing services to taxonomists for standard genome sequencing and annotation.</title>
        <authorList>
            <consortium name="The Broad Institute Genomics Platform"/>
            <consortium name="The Broad Institute Genome Sequencing Center for Infectious Disease"/>
            <person name="Wu L."/>
            <person name="Ma J."/>
        </authorList>
    </citation>
    <scope>NUCLEOTIDE SEQUENCE [LARGE SCALE GENOMIC DNA]</scope>
    <source>
        <strain evidence="9">CCUG 59129</strain>
    </source>
</reference>
<feature type="transmembrane region" description="Helical" evidence="6">
    <location>
        <begin position="68"/>
        <end position="86"/>
    </location>
</feature>
<dbReference type="InterPro" id="IPR011701">
    <property type="entry name" value="MFS"/>
</dbReference>
<keyword evidence="3 6" id="KW-0812">Transmembrane</keyword>
<evidence type="ECO:0000256" key="2">
    <source>
        <dbReference type="ARBA" id="ARBA00022448"/>
    </source>
</evidence>
<dbReference type="PROSITE" id="PS00216">
    <property type="entry name" value="SUGAR_TRANSPORT_1"/>
    <property type="match status" value="1"/>
</dbReference>
<evidence type="ECO:0000256" key="1">
    <source>
        <dbReference type="ARBA" id="ARBA00004651"/>
    </source>
</evidence>
<protein>
    <submittedName>
        <fullName evidence="8">MFS transporter</fullName>
    </submittedName>
</protein>
<comment type="caution">
    <text evidence="8">The sequence shown here is derived from an EMBL/GenBank/DDBJ whole genome shotgun (WGS) entry which is preliminary data.</text>
</comment>
<evidence type="ECO:0000256" key="3">
    <source>
        <dbReference type="ARBA" id="ARBA00022692"/>
    </source>
</evidence>
<comment type="subcellular location">
    <subcellularLocation>
        <location evidence="1">Cell membrane</location>
        <topology evidence="1">Multi-pass membrane protein</topology>
    </subcellularLocation>
</comment>
<dbReference type="InterPro" id="IPR005829">
    <property type="entry name" value="Sugar_transporter_CS"/>
</dbReference>
<feature type="domain" description="Major facilitator superfamily (MFS) profile" evidence="7">
    <location>
        <begin position="1"/>
        <end position="399"/>
    </location>
</feature>
<keyword evidence="4 6" id="KW-1133">Transmembrane helix</keyword>
<dbReference type="InterPro" id="IPR036259">
    <property type="entry name" value="MFS_trans_sf"/>
</dbReference>
<feature type="transmembrane region" description="Helical" evidence="6">
    <location>
        <begin position="251"/>
        <end position="270"/>
    </location>
</feature>
<dbReference type="PANTHER" id="PTHR23530">
    <property type="entry name" value="TRANSPORT PROTEIN-RELATED"/>
    <property type="match status" value="1"/>
</dbReference>
<evidence type="ECO:0000259" key="7">
    <source>
        <dbReference type="PROSITE" id="PS50850"/>
    </source>
</evidence>
<dbReference type="RefSeq" id="WP_377563956.1">
    <property type="nucleotide sequence ID" value="NZ_JBHTJZ010000011.1"/>
</dbReference>
<dbReference type="PANTHER" id="PTHR23530:SF1">
    <property type="entry name" value="PERMEASE, MAJOR FACILITATOR SUPERFAMILY-RELATED"/>
    <property type="match status" value="1"/>
</dbReference>
<organism evidence="8 9">
    <name type="scientific">Paenibacillus chungangensis</name>
    <dbReference type="NCBI Taxonomy" id="696535"/>
    <lineage>
        <taxon>Bacteria</taxon>
        <taxon>Bacillati</taxon>
        <taxon>Bacillota</taxon>
        <taxon>Bacilli</taxon>
        <taxon>Bacillales</taxon>
        <taxon>Paenibacillaceae</taxon>
        <taxon>Paenibacillus</taxon>
    </lineage>
</organism>
<evidence type="ECO:0000256" key="6">
    <source>
        <dbReference type="SAM" id="Phobius"/>
    </source>
</evidence>
<sequence>MASNVYKLYAIRFFHSLIPAYVIERLFWEERGMTIPLVVYTEIIFAVIVLLAELPTGILADKWGRKPMLVLSAIIGCLEFLLLVFATEFWHFALVIALTAVGRASASGAEHALLYESLQLAGKKSSFEKVLGRLAALDIAGTMVAALCGSLLAASFGFELNYWLSFSSMAVCLAVTLMLAESDSSAIDSEGEKAGQAAQTEPGTMKQYIAASLQFFRAHPGAALVVLSGMLIGAAINFIDEFWQLYLDRLGIPLLAFGLFSSIIFLIRLPGSLLAYKLKNRFSYRTLITVSLLVSAAGYIFLGAIRHESGIFAIVLICLFAGMIEPLATGYLHHRIGSSSMRATIDSFQSLALNAAMAATGLGFGYFSSLLDIFGGFGFLGVVCAIYTGWYLIVSRRISD</sequence>
<feature type="transmembrane region" description="Helical" evidence="6">
    <location>
        <begin position="282"/>
        <end position="305"/>
    </location>
</feature>
<feature type="transmembrane region" description="Helical" evidence="6">
    <location>
        <begin position="221"/>
        <end position="239"/>
    </location>
</feature>
<dbReference type="InterPro" id="IPR020846">
    <property type="entry name" value="MFS_dom"/>
</dbReference>
<feature type="transmembrane region" description="Helical" evidence="6">
    <location>
        <begin position="373"/>
        <end position="394"/>
    </location>
</feature>
<dbReference type="InterPro" id="IPR053160">
    <property type="entry name" value="MFS_DHA3_Transporter"/>
</dbReference>
<accession>A0ABW3HQN5</accession>
<dbReference type="Proteomes" id="UP001596989">
    <property type="component" value="Unassembled WGS sequence"/>
</dbReference>
<keyword evidence="5 6" id="KW-0472">Membrane</keyword>
<feature type="transmembrane region" description="Helical" evidence="6">
    <location>
        <begin position="135"/>
        <end position="156"/>
    </location>
</feature>
<dbReference type="EMBL" id="JBHTJZ010000011">
    <property type="protein sequence ID" value="MFD0959719.1"/>
    <property type="molecule type" value="Genomic_DNA"/>
</dbReference>
<gene>
    <name evidence="8" type="ORF">ACFQ2I_09980</name>
</gene>
<evidence type="ECO:0000256" key="4">
    <source>
        <dbReference type="ARBA" id="ARBA00022989"/>
    </source>
</evidence>
<feature type="transmembrane region" description="Helical" evidence="6">
    <location>
        <begin position="37"/>
        <end position="56"/>
    </location>
</feature>